<dbReference type="KEGG" id="btab:109040294"/>
<dbReference type="PANTHER" id="PTHR13627:SF32">
    <property type="entry name" value="AGAP006029-PA"/>
    <property type="match status" value="1"/>
</dbReference>
<dbReference type="PANTHER" id="PTHR13627">
    <property type="entry name" value="FUKUTIN RELATED PROTEIN"/>
    <property type="match status" value="1"/>
</dbReference>
<dbReference type="AlphaFoldDB" id="A0A9P0F340"/>
<dbReference type="InterPro" id="IPR052613">
    <property type="entry name" value="LicD_transferase"/>
</dbReference>
<keyword evidence="1" id="KW-1133">Transmembrane helix</keyword>
<evidence type="ECO:0000313" key="3">
    <source>
        <dbReference type="Proteomes" id="UP001152759"/>
    </source>
</evidence>
<reference evidence="2" key="1">
    <citation type="submission" date="2021-12" db="EMBL/GenBank/DDBJ databases">
        <authorList>
            <person name="King R."/>
        </authorList>
    </citation>
    <scope>NUCLEOTIDE SEQUENCE</scope>
</reference>
<feature type="transmembrane region" description="Helical" evidence="1">
    <location>
        <begin position="21"/>
        <end position="39"/>
    </location>
</feature>
<dbReference type="EMBL" id="OU963864">
    <property type="protein sequence ID" value="CAH0386900.1"/>
    <property type="molecule type" value="Genomic_DNA"/>
</dbReference>
<dbReference type="Proteomes" id="UP001152759">
    <property type="component" value="Chromosome 3"/>
</dbReference>
<keyword evidence="1" id="KW-0472">Membrane</keyword>
<keyword evidence="1" id="KW-0812">Transmembrane</keyword>
<gene>
    <name evidence="2" type="ORF">BEMITA_LOCUS5966</name>
</gene>
<evidence type="ECO:0000256" key="1">
    <source>
        <dbReference type="SAM" id="Phobius"/>
    </source>
</evidence>
<organism evidence="2 3">
    <name type="scientific">Bemisia tabaci</name>
    <name type="common">Sweetpotato whitefly</name>
    <name type="synonym">Aleurodes tabaci</name>
    <dbReference type="NCBI Taxonomy" id="7038"/>
    <lineage>
        <taxon>Eukaryota</taxon>
        <taxon>Metazoa</taxon>
        <taxon>Ecdysozoa</taxon>
        <taxon>Arthropoda</taxon>
        <taxon>Hexapoda</taxon>
        <taxon>Insecta</taxon>
        <taxon>Pterygota</taxon>
        <taxon>Neoptera</taxon>
        <taxon>Paraneoptera</taxon>
        <taxon>Hemiptera</taxon>
        <taxon>Sternorrhyncha</taxon>
        <taxon>Aleyrodoidea</taxon>
        <taxon>Aleyrodidae</taxon>
        <taxon>Aleyrodinae</taxon>
        <taxon>Bemisia</taxon>
    </lineage>
</organism>
<keyword evidence="3" id="KW-1185">Reference proteome</keyword>
<dbReference type="OrthoDB" id="444255at2759"/>
<protein>
    <recommendedName>
        <fullName evidence="4">Fukutin</fullName>
    </recommendedName>
</protein>
<proteinExistence type="predicted"/>
<accession>A0A9P0F340</accession>
<name>A0A9P0F340_BEMTA</name>
<evidence type="ECO:0000313" key="2">
    <source>
        <dbReference type="EMBL" id="CAH0386900.1"/>
    </source>
</evidence>
<sequence length="231" mass="26838">MLASFLGCSLKSMRRVPLIRKLYFIGASIILLTWLFVRYTQETFTETCHHTEAFQDNLHSLASRVHNVLAALKLTHFLCYGSLWGQIRLSRSLPWESNVEFCVFNEELITKDEVYLQRVFKQHQLLLSYDSSEGLYSIMDPKIGGALVELVVFEENPQIGMMRRIGWKRRLLPPDCEAMSALDCFPTYLVSSPLPSREFGGYDLPVPREGIEIQKYHFPQNWWKEVLPKNC</sequence>
<evidence type="ECO:0008006" key="4">
    <source>
        <dbReference type="Google" id="ProtNLM"/>
    </source>
</evidence>